<protein>
    <submittedName>
        <fullName evidence="1">Uncharacterized protein</fullName>
    </submittedName>
</protein>
<dbReference type="EMBL" id="JALNTZ010000001">
    <property type="protein sequence ID" value="KAJ3666395.1"/>
    <property type="molecule type" value="Genomic_DNA"/>
</dbReference>
<evidence type="ECO:0000313" key="2">
    <source>
        <dbReference type="Proteomes" id="UP001168821"/>
    </source>
</evidence>
<dbReference type="Proteomes" id="UP001168821">
    <property type="component" value="Unassembled WGS sequence"/>
</dbReference>
<organism evidence="1 2">
    <name type="scientific">Zophobas morio</name>
    <dbReference type="NCBI Taxonomy" id="2755281"/>
    <lineage>
        <taxon>Eukaryota</taxon>
        <taxon>Metazoa</taxon>
        <taxon>Ecdysozoa</taxon>
        <taxon>Arthropoda</taxon>
        <taxon>Hexapoda</taxon>
        <taxon>Insecta</taxon>
        <taxon>Pterygota</taxon>
        <taxon>Neoptera</taxon>
        <taxon>Endopterygota</taxon>
        <taxon>Coleoptera</taxon>
        <taxon>Polyphaga</taxon>
        <taxon>Cucujiformia</taxon>
        <taxon>Tenebrionidae</taxon>
        <taxon>Zophobas</taxon>
    </lineage>
</organism>
<sequence>MIRRGGQSFSVFRLKRRFARNSSNKASVVFVTTGVTIIGKLFTEVPKVELPNTFHFLATAKVRLNQLNGLTFNENVIFQQERNEYGGGYMPIFKCHL</sequence>
<evidence type="ECO:0000313" key="1">
    <source>
        <dbReference type="EMBL" id="KAJ3666395.1"/>
    </source>
</evidence>
<keyword evidence="2" id="KW-1185">Reference proteome</keyword>
<dbReference type="AlphaFoldDB" id="A0AA38MPN0"/>
<reference evidence="1" key="1">
    <citation type="journal article" date="2023" name="G3 (Bethesda)">
        <title>Whole genome assemblies of Zophobas morio and Tenebrio molitor.</title>
        <authorList>
            <person name="Kaur S."/>
            <person name="Stinson S.A."/>
            <person name="diCenzo G.C."/>
        </authorList>
    </citation>
    <scope>NUCLEOTIDE SEQUENCE</scope>
    <source>
        <strain evidence="1">QUZm001</strain>
    </source>
</reference>
<accession>A0AA38MPN0</accession>
<comment type="caution">
    <text evidence="1">The sequence shown here is derived from an EMBL/GenBank/DDBJ whole genome shotgun (WGS) entry which is preliminary data.</text>
</comment>
<name>A0AA38MPN0_9CUCU</name>
<proteinExistence type="predicted"/>
<gene>
    <name evidence="1" type="ORF">Zmor_001838</name>
</gene>